<dbReference type="OrthoDB" id="500911at2"/>
<evidence type="ECO:0000313" key="4">
    <source>
        <dbReference type="EMBL" id="KAF3888498.1"/>
    </source>
</evidence>
<reference evidence="4" key="2">
    <citation type="submission" date="2019-11" db="EMBL/GenBank/DDBJ databases">
        <title>Improved Assembly of Tolypothrix boutellei genome.</title>
        <authorList>
            <person name="Sarangi A.N."/>
            <person name="Mukherjee M."/>
            <person name="Ghosh S."/>
            <person name="Singh D."/>
            <person name="Das A."/>
            <person name="Kant S."/>
            <person name="Prusty A."/>
            <person name="Tripathy S."/>
        </authorList>
    </citation>
    <scope>NUCLEOTIDE SEQUENCE</scope>
    <source>
        <strain evidence="4">VB521301</strain>
    </source>
</reference>
<evidence type="ECO:0000259" key="2">
    <source>
        <dbReference type="Pfam" id="PF22007"/>
    </source>
</evidence>
<evidence type="ECO:0000313" key="6">
    <source>
        <dbReference type="Proteomes" id="UP000029738"/>
    </source>
</evidence>
<organism evidence="5">
    <name type="scientific">Tolypothrix bouteillei VB521301</name>
    <dbReference type="NCBI Taxonomy" id="1479485"/>
    <lineage>
        <taxon>Bacteria</taxon>
        <taxon>Bacillati</taxon>
        <taxon>Cyanobacteriota</taxon>
        <taxon>Cyanophyceae</taxon>
        <taxon>Nostocales</taxon>
        <taxon>Tolypothrichaceae</taxon>
        <taxon>Tolypothrix</taxon>
    </lineage>
</organism>
<name>A0A0C1N0B5_9CYAN</name>
<dbReference type="RefSeq" id="WP_038083272.1">
    <property type="nucleotide sequence ID" value="NZ_JHEG04000001.1"/>
</dbReference>
<keyword evidence="6" id="KW-1185">Reference proteome</keyword>
<dbReference type="STRING" id="1479485.DA73_0244205"/>
<dbReference type="InterPro" id="IPR054216">
    <property type="entry name" value="DUF6930"/>
</dbReference>
<feature type="domain" description="DUF7309" evidence="3">
    <location>
        <begin position="153"/>
        <end position="305"/>
    </location>
</feature>
<protein>
    <submittedName>
        <fullName evidence="5">Uncharacterized protein</fullName>
    </submittedName>
</protein>
<evidence type="ECO:0000259" key="3">
    <source>
        <dbReference type="Pfam" id="PF23988"/>
    </source>
</evidence>
<dbReference type="AlphaFoldDB" id="A0A0C1N0B5"/>
<sequence length="560" mass="63871">MTSFNRSTSRRLKKLTQIPSVWEGDRRPLLSPPSQSLETEVKGECILWVDGTQGIVRGMDVVAPETGPEAVVRTLMRAMEHPHSPAKPARPQRIVVRDREIQFYLRGVLQDLDIAIEYSPELPLIDELFRGFAEILDSQVPDLPPQYVQVLREKAFAIWQAAPWEFLEEQQILSIEIDRWDVGTLYASVMGMLGMEYGILLYRSEESLKQFRATVLRDDELQGRLEEAFLKQDCLFLTFESTDEIDDEDDEFFDLADLSLSDIEPTFGNIHPLEGLRSVLYDEEALVVFVALESLYRFIRDYRRQLSDDTFPTLSRRYRITLPESSNNDPGKSIPVVVSTMPQLAEELEEIAGFSFDDDDDYDSYEDDEDDEDDEEMSLFQSLRDDVIPEDSFISLSVVSWETLDDLRKGSNYHKIGEMTQVGDGLPVILIQTSRPKAKTLIENIEQAGGLKGIGFNPGADPFDEQDYDLGLLQTENDELILFGEFEDDDPVHIEDRQKWNQRCKNTKGYCGLVIAKGLTGSSRGNPQPRDMMALFEARFLSPKDIGIGTLQLMPQLQFE</sequence>
<dbReference type="EMBL" id="JHEG04000001">
    <property type="protein sequence ID" value="KAF3888498.1"/>
    <property type="molecule type" value="Genomic_DNA"/>
</dbReference>
<dbReference type="Pfam" id="PF22007">
    <property type="entry name" value="DUF6930"/>
    <property type="match status" value="1"/>
</dbReference>
<accession>A0A0C1N0B5</accession>
<feature type="domain" description="DUF6930" evidence="2">
    <location>
        <begin position="9"/>
        <end position="132"/>
    </location>
</feature>
<evidence type="ECO:0000313" key="5">
    <source>
        <dbReference type="EMBL" id="KIE07962.1"/>
    </source>
</evidence>
<evidence type="ECO:0000256" key="1">
    <source>
        <dbReference type="SAM" id="MobiDB-lite"/>
    </source>
</evidence>
<feature type="region of interest" description="Disordered" evidence="1">
    <location>
        <begin position="356"/>
        <end position="377"/>
    </location>
</feature>
<comment type="caution">
    <text evidence="5">The sequence shown here is derived from an EMBL/GenBank/DDBJ whole genome shotgun (WGS) entry which is preliminary data.</text>
</comment>
<dbReference type="Proteomes" id="UP000029738">
    <property type="component" value="Unassembled WGS sequence"/>
</dbReference>
<dbReference type="EMBL" id="JHEG02000059">
    <property type="protein sequence ID" value="KIE07962.1"/>
    <property type="molecule type" value="Genomic_DNA"/>
</dbReference>
<gene>
    <name evidence="5" type="ORF">DA73_0244205</name>
    <name evidence="4" type="ORF">DA73_0400025735</name>
</gene>
<dbReference type="InterPro" id="IPR055733">
    <property type="entry name" value="DUF7309"/>
</dbReference>
<reference evidence="5" key="1">
    <citation type="journal article" date="2015" name="Genome Announc.">
        <title>Draft Genome Sequence of Tolypothrix boutellei Strain VB521301.</title>
        <authorList>
            <person name="Chandrababunaidu M.M."/>
            <person name="Singh D."/>
            <person name="Sen D."/>
            <person name="Bhan S."/>
            <person name="Das S."/>
            <person name="Gupta A."/>
            <person name="Adhikary S.P."/>
            <person name="Tripathy S."/>
        </authorList>
    </citation>
    <scope>NUCLEOTIDE SEQUENCE</scope>
    <source>
        <strain evidence="5">VB521301</strain>
    </source>
</reference>
<proteinExistence type="predicted"/>
<dbReference type="Pfam" id="PF23988">
    <property type="entry name" value="DUF7309"/>
    <property type="match status" value="1"/>
</dbReference>